<organism evidence="1 2">
    <name type="scientific">Phytophthora lilii</name>
    <dbReference type="NCBI Taxonomy" id="2077276"/>
    <lineage>
        <taxon>Eukaryota</taxon>
        <taxon>Sar</taxon>
        <taxon>Stramenopiles</taxon>
        <taxon>Oomycota</taxon>
        <taxon>Peronosporomycetes</taxon>
        <taxon>Peronosporales</taxon>
        <taxon>Peronosporaceae</taxon>
        <taxon>Phytophthora</taxon>
    </lineage>
</organism>
<evidence type="ECO:0000313" key="1">
    <source>
        <dbReference type="EMBL" id="GMF12323.1"/>
    </source>
</evidence>
<name>A0A9W6TF77_9STRA</name>
<dbReference type="Proteomes" id="UP001165083">
    <property type="component" value="Unassembled WGS sequence"/>
</dbReference>
<accession>A0A9W6TF77</accession>
<evidence type="ECO:0000313" key="2">
    <source>
        <dbReference type="Proteomes" id="UP001165083"/>
    </source>
</evidence>
<dbReference type="EMBL" id="BSXW01000114">
    <property type="protein sequence ID" value="GMF12323.1"/>
    <property type="molecule type" value="Genomic_DNA"/>
</dbReference>
<sequence length="98" mass="10899">MCSVENCTRKCHKATPCCWNHRGHESKFTTVVKPVVEFVESVPETVVKPIVEPVVEPVAELVVDSVVKAVTEPVVGQSQNQVLYRLRSKAHRCGIQCI</sequence>
<protein>
    <submittedName>
        <fullName evidence="1">Unnamed protein product</fullName>
    </submittedName>
</protein>
<dbReference type="AlphaFoldDB" id="A0A9W6TF77"/>
<comment type="caution">
    <text evidence="1">The sequence shown here is derived from an EMBL/GenBank/DDBJ whole genome shotgun (WGS) entry which is preliminary data.</text>
</comment>
<gene>
    <name evidence="1" type="ORF">Plil01_000294900</name>
</gene>
<proteinExistence type="predicted"/>
<reference evidence="1" key="1">
    <citation type="submission" date="2023-04" db="EMBL/GenBank/DDBJ databases">
        <title>Phytophthora lilii NBRC 32176.</title>
        <authorList>
            <person name="Ichikawa N."/>
            <person name="Sato H."/>
            <person name="Tonouchi N."/>
        </authorList>
    </citation>
    <scope>NUCLEOTIDE SEQUENCE</scope>
    <source>
        <strain evidence="1">NBRC 32176</strain>
    </source>
</reference>
<keyword evidence="2" id="KW-1185">Reference proteome</keyword>